<protein>
    <recommendedName>
        <fullName evidence="4">Transporter</fullName>
    </recommendedName>
</protein>
<evidence type="ECO:0000313" key="2">
    <source>
        <dbReference type="EMBL" id="ALN60649.1"/>
    </source>
</evidence>
<dbReference type="InterPro" id="IPR025737">
    <property type="entry name" value="FApF"/>
</dbReference>
<accession>A0A0S2DQF4</accession>
<keyword evidence="1" id="KW-0732">Signal</keyword>
<dbReference type="OrthoDB" id="191143at2"/>
<dbReference type="Proteomes" id="UP000061569">
    <property type="component" value="Chromosome"/>
</dbReference>
<proteinExistence type="predicted"/>
<dbReference type="Pfam" id="PF13557">
    <property type="entry name" value="Phenol_MetA_deg"/>
    <property type="match status" value="1"/>
</dbReference>
<dbReference type="EMBL" id="CP013140">
    <property type="protein sequence ID" value="ALN60649.1"/>
    <property type="molecule type" value="Genomic_DNA"/>
</dbReference>
<sequence length="287" mass="31894">MPHTSLRRAALRCVASLALLSCALPAAAAGLPDPGDYAAPPPGVRILALYAQHNWADAFYARGDKAVDGLDLELDVAVARYMHYFQVGGRTADVEVILPYARQRIGLDGYRERGLGNPSVGATLWTHADQTRGEYLGWAAYLSLPLGQHRDRGFAVSEDRYALDLEVGYVRKLNDRWSLDLIGQAEFYTADRSTDVRRRPMLRGIGHLSYHVSDKTRLALSLRQTFGMRERLHGEQVAGARNDTNAMLTWAYQASDATQVQVQYAHDLRVREGVRADALQARLVLAF</sequence>
<organism evidence="2 3">
    <name type="scientific">Lysobacter enzymogenes</name>
    <dbReference type="NCBI Taxonomy" id="69"/>
    <lineage>
        <taxon>Bacteria</taxon>
        <taxon>Pseudomonadati</taxon>
        <taxon>Pseudomonadota</taxon>
        <taxon>Gammaproteobacteria</taxon>
        <taxon>Lysobacterales</taxon>
        <taxon>Lysobacteraceae</taxon>
        <taxon>Lysobacter</taxon>
    </lineage>
</organism>
<evidence type="ECO:0008006" key="4">
    <source>
        <dbReference type="Google" id="ProtNLM"/>
    </source>
</evidence>
<dbReference type="KEGG" id="lez:GLE_5308"/>
<feature type="signal peptide" evidence="1">
    <location>
        <begin position="1"/>
        <end position="28"/>
    </location>
</feature>
<feature type="chain" id="PRO_5006595975" description="Transporter" evidence="1">
    <location>
        <begin position="29"/>
        <end position="287"/>
    </location>
</feature>
<reference evidence="2 3" key="1">
    <citation type="submission" date="2015-11" db="EMBL/GenBank/DDBJ databases">
        <title>Genome sequences of Lysobacter enzymogenes strain C3 and Lysobacter antibioticus ATCC 29479.</title>
        <authorList>
            <person name="Kobayashi D.Y."/>
        </authorList>
    </citation>
    <scope>NUCLEOTIDE SEQUENCE [LARGE SCALE GENOMIC DNA]</scope>
    <source>
        <strain evidence="2 3">C3</strain>
    </source>
</reference>
<dbReference type="PATRIC" id="fig|69.6.peg.5226"/>
<gene>
    <name evidence="2" type="ORF">GLE_5308</name>
</gene>
<name>A0A0S2DQF4_LYSEN</name>
<dbReference type="AlphaFoldDB" id="A0A0S2DQF4"/>
<evidence type="ECO:0000256" key="1">
    <source>
        <dbReference type="SAM" id="SignalP"/>
    </source>
</evidence>
<evidence type="ECO:0000313" key="3">
    <source>
        <dbReference type="Proteomes" id="UP000061569"/>
    </source>
</evidence>